<evidence type="ECO:0000256" key="7">
    <source>
        <dbReference type="ARBA" id="ARBA00022824"/>
    </source>
</evidence>
<comment type="subcellular location">
    <subcellularLocation>
        <location evidence="3">Endoplasmic reticulum membrane</location>
        <topology evidence="3">Peripheral membrane protein</topology>
    </subcellularLocation>
    <subcellularLocation>
        <location evidence="2">Microsome membrane</location>
        <topology evidence="2">Peripheral membrane protein</topology>
    </subcellularLocation>
</comment>
<reference evidence="16" key="1">
    <citation type="journal article" date="2023" name="G3 (Bethesda)">
        <title>Whole genome assemblies of Zophobas morio and Tenebrio molitor.</title>
        <authorList>
            <person name="Kaur S."/>
            <person name="Stinson S.A."/>
            <person name="diCenzo G.C."/>
        </authorList>
    </citation>
    <scope>NUCLEOTIDE SEQUENCE</scope>
    <source>
        <strain evidence="16">QUZm001</strain>
    </source>
</reference>
<keyword evidence="6 13" id="KW-0479">Metal-binding</keyword>
<evidence type="ECO:0000256" key="2">
    <source>
        <dbReference type="ARBA" id="ARBA00004174"/>
    </source>
</evidence>
<keyword evidence="17" id="KW-1185">Reference proteome</keyword>
<evidence type="ECO:0000256" key="10">
    <source>
        <dbReference type="ARBA" id="ARBA00023004"/>
    </source>
</evidence>
<dbReference type="Proteomes" id="UP001168821">
    <property type="component" value="Unassembled WGS sequence"/>
</dbReference>
<evidence type="ECO:0000256" key="13">
    <source>
        <dbReference type="PIRSR" id="PIRSR602401-1"/>
    </source>
</evidence>
<organism evidence="16 17">
    <name type="scientific">Zophobas morio</name>
    <dbReference type="NCBI Taxonomy" id="2755281"/>
    <lineage>
        <taxon>Eukaryota</taxon>
        <taxon>Metazoa</taxon>
        <taxon>Ecdysozoa</taxon>
        <taxon>Arthropoda</taxon>
        <taxon>Hexapoda</taxon>
        <taxon>Insecta</taxon>
        <taxon>Pterygota</taxon>
        <taxon>Neoptera</taxon>
        <taxon>Endopterygota</taxon>
        <taxon>Coleoptera</taxon>
        <taxon>Polyphaga</taxon>
        <taxon>Cucujiformia</taxon>
        <taxon>Tenebrionidae</taxon>
        <taxon>Zophobas</taxon>
    </lineage>
</organism>
<evidence type="ECO:0000256" key="15">
    <source>
        <dbReference type="SAM" id="SignalP"/>
    </source>
</evidence>
<comment type="cofactor">
    <cofactor evidence="1 13">
        <name>heme</name>
        <dbReference type="ChEBI" id="CHEBI:30413"/>
    </cofactor>
</comment>
<evidence type="ECO:0000256" key="5">
    <source>
        <dbReference type="ARBA" id="ARBA00022617"/>
    </source>
</evidence>
<dbReference type="PRINTS" id="PR00463">
    <property type="entry name" value="EP450I"/>
</dbReference>
<feature type="binding site" description="axial binding residue" evidence="13">
    <location>
        <position position="438"/>
    </location>
    <ligand>
        <name>heme</name>
        <dbReference type="ChEBI" id="CHEBI:30413"/>
    </ligand>
    <ligandPart>
        <name>Fe</name>
        <dbReference type="ChEBI" id="CHEBI:18248"/>
    </ligandPart>
</feature>
<dbReference type="EMBL" id="JALNTZ010000005">
    <property type="protein sequence ID" value="KAJ3651456.1"/>
    <property type="molecule type" value="Genomic_DNA"/>
</dbReference>
<dbReference type="InterPro" id="IPR002401">
    <property type="entry name" value="Cyt_P450_E_grp-I"/>
</dbReference>
<evidence type="ECO:0000256" key="9">
    <source>
        <dbReference type="ARBA" id="ARBA00023002"/>
    </source>
</evidence>
<evidence type="ECO:0000313" key="17">
    <source>
        <dbReference type="Proteomes" id="UP001168821"/>
    </source>
</evidence>
<evidence type="ECO:0000256" key="11">
    <source>
        <dbReference type="ARBA" id="ARBA00023033"/>
    </source>
</evidence>
<evidence type="ECO:0000313" key="16">
    <source>
        <dbReference type="EMBL" id="KAJ3651456.1"/>
    </source>
</evidence>
<evidence type="ECO:0000256" key="8">
    <source>
        <dbReference type="ARBA" id="ARBA00022848"/>
    </source>
</evidence>
<evidence type="ECO:0008006" key="18">
    <source>
        <dbReference type="Google" id="ProtNLM"/>
    </source>
</evidence>
<dbReference type="GO" id="GO:0005506">
    <property type="term" value="F:iron ion binding"/>
    <property type="evidence" value="ECO:0007669"/>
    <property type="project" value="InterPro"/>
</dbReference>
<keyword evidence="12" id="KW-0472">Membrane</keyword>
<dbReference type="CDD" id="cd11056">
    <property type="entry name" value="CYP6-like"/>
    <property type="match status" value="1"/>
</dbReference>
<dbReference type="InterPro" id="IPR017972">
    <property type="entry name" value="Cyt_P450_CS"/>
</dbReference>
<evidence type="ECO:0000256" key="6">
    <source>
        <dbReference type="ARBA" id="ARBA00022723"/>
    </source>
</evidence>
<dbReference type="AlphaFoldDB" id="A0AA38MCV6"/>
<keyword evidence="8" id="KW-0492">Microsome</keyword>
<dbReference type="Gene3D" id="1.10.630.10">
    <property type="entry name" value="Cytochrome P450"/>
    <property type="match status" value="1"/>
</dbReference>
<evidence type="ECO:0000256" key="14">
    <source>
        <dbReference type="RuleBase" id="RU000461"/>
    </source>
</evidence>
<proteinExistence type="inferred from homology"/>
<dbReference type="GO" id="GO:0005789">
    <property type="term" value="C:endoplasmic reticulum membrane"/>
    <property type="evidence" value="ECO:0007669"/>
    <property type="project" value="UniProtKB-SubCell"/>
</dbReference>
<dbReference type="GO" id="GO:0020037">
    <property type="term" value="F:heme binding"/>
    <property type="evidence" value="ECO:0007669"/>
    <property type="project" value="InterPro"/>
</dbReference>
<dbReference type="GO" id="GO:0004497">
    <property type="term" value="F:monooxygenase activity"/>
    <property type="evidence" value="ECO:0007669"/>
    <property type="project" value="UniProtKB-KW"/>
</dbReference>
<gene>
    <name evidence="16" type="ORF">Zmor_017499</name>
</gene>
<evidence type="ECO:0000256" key="4">
    <source>
        <dbReference type="ARBA" id="ARBA00010617"/>
    </source>
</evidence>
<name>A0AA38MCV6_9CUCU</name>
<dbReference type="PANTHER" id="PTHR24292:SF45">
    <property type="entry name" value="CYTOCHROME P450 6G1-RELATED"/>
    <property type="match status" value="1"/>
</dbReference>
<dbReference type="InterPro" id="IPR050476">
    <property type="entry name" value="Insect_CytP450_Detox"/>
</dbReference>
<dbReference type="PANTHER" id="PTHR24292">
    <property type="entry name" value="CYTOCHROME P450"/>
    <property type="match status" value="1"/>
</dbReference>
<evidence type="ECO:0000256" key="1">
    <source>
        <dbReference type="ARBA" id="ARBA00001971"/>
    </source>
</evidence>
<evidence type="ECO:0000256" key="3">
    <source>
        <dbReference type="ARBA" id="ARBA00004406"/>
    </source>
</evidence>
<keyword evidence="10 13" id="KW-0408">Iron</keyword>
<comment type="similarity">
    <text evidence="4 14">Belongs to the cytochrome P450 family.</text>
</comment>
<protein>
    <recommendedName>
        <fullName evidence="18">Cytochrome P450</fullName>
    </recommendedName>
</protein>
<comment type="caution">
    <text evidence="16">The sequence shown here is derived from an EMBL/GenBank/DDBJ whole genome shotgun (WGS) entry which is preliminary data.</text>
</comment>
<keyword evidence="11 14" id="KW-0503">Monooxygenase</keyword>
<keyword evidence="9 14" id="KW-0560">Oxidoreductase</keyword>
<feature type="chain" id="PRO_5041394331" description="Cytochrome P450" evidence="15">
    <location>
        <begin position="23"/>
        <end position="493"/>
    </location>
</feature>
<feature type="signal peptide" evidence="15">
    <location>
        <begin position="1"/>
        <end position="22"/>
    </location>
</feature>
<keyword evidence="7" id="KW-0256">Endoplasmic reticulum</keyword>
<accession>A0AA38MCV6</accession>
<evidence type="ECO:0000256" key="12">
    <source>
        <dbReference type="ARBA" id="ARBA00023136"/>
    </source>
</evidence>
<dbReference type="GO" id="GO:0016705">
    <property type="term" value="F:oxidoreductase activity, acting on paired donors, with incorporation or reduction of molecular oxygen"/>
    <property type="evidence" value="ECO:0007669"/>
    <property type="project" value="InterPro"/>
</dbReference>
<dbReference type="Pfam" id="PF00067">
    <property type="entry name" value="p450"/>
    <property type="match status" value="1"/>
</dbReference>
<sequence length="493" mass="57738">MFFIYLACFLLLLYYLFTKNYGYWESKNVPFEKPVFVFGSFYKIVTKQQHLFYRIREIYNNFKTPYCGIYIFNRPNLVIRDPQLIKKVLVKDFDKFMNHPFASNEKVDPLTYHSLLGSQDQVWKNLRGKLSPVFTSGKMKLMLPLMKECASDLAVCVEKHRGDKIEIREIMKKYAVDIISSCAFGINSYCLKNDKSEIMEVATKLADFKSFVRNFSVFSFIFMPKFVDIFRLTFLDKSASNYLIDVFNNTLREREKKGILRNDLIDLLNNLKHNEAFNENYKFDDLKMAAQAVQFFSAGNETTSLTLAFTMYELAINKDVQYRLRQEVKETFNKYGDFTYEAIQEMTYLDMVLNETLRKYPLTSFLDRKCENTYTFEDTELTLDRNVSILIPVAGLHHYDPEYFPDPEKFDPERFSLENRHKIVPYTFLPFGDGPRSCIGQRFAILVGKVALAYCLKDFAFDVANNTKVPLELDNGVAFIMNKGDLYLNVTKL</sequence>
<dbReference type="InterPro" id="IPR036396">
    <property type="entry name" value="Cyt_P450_sf"/>
</dbReference>
<keyword evidence="15" id="KW-0732">Signal</keyword>
<dbReference type="PROSITE" id="PS00086">
    <property type="entry name" value="CYTOCHROME_P450"/>
    <property type="match status" value="1"/>
</dbReference>
<dbReference type="SUPFAM" id="SSF48264">
    <property type="entry name" value="Cytochrome P450"/>
    <property type="match status" value="1"/>
</dbReference>
<dbReference type="PRINTS" id="PR00385">
    <property type="entry name" value="P450"/>
</dbReference>
<dbReference type="InterPro" id="IPR001128">
    <property type="entry name" value="Cyt_P450"/>
</dbReference>
<dbReference type="FunFam" id="1.10.630.10:FF:000042">
    <property type="entry name" value="Cytochrome P450"/>
    <property type="match status" value="1"/>
</dbReference>
<keyword evidence="5 13" id="KW-0349">Heme</keyword>